<gene>
    <name evidence="8" type="ORF">FRX48_09023</name>
</gene>
<comment type="subcellular location">
    <subcellularLocation>
        <location evidence="1 6">Membrane</location>
        <topology evidence="1 6">Multi-pass membrane protein</topology>
    </subcellularLocation>
</comment>
<dbReference type="OrthoDB" id="648861at2759"/>
<keyword evidence="4 6" id="KW-1133">Transmembrane helix</keyword>
<comment type="caution">
    <text evidence="8">The sequence shown here is derived from an EMBL/GenBank/DDBJ whole genome shotgun (WGS) entry which is preliminary data.</text>
</comment>
<reference evidence="8 9" key="1">
    <citation type="submission" date="2019-09" db="EMBL/GenBank/DDBJ databases">
        <title>The hologenome of the rock-dwelling lichen Lasallia pustulata.</title>
        <authorList>
            <person name="Greshake Tzovaras B."/>
            <person name="Segers F."/>
            <person name="Bicker A."/>
            <person name="Dal Grande F."/>
            <person name="Otte J."/>
            <person name="Hankeln T."/>
            <person name="Schmitt I."/>
            <person name="Ebersberger I."/>
        </authorList>
    </citation>
    <scope>NUCLEOTIDE SEQUENCE [LARGE SCALE GENOMIC DNA]</scope>
    <source>
        <strain evidence="8">A1-1</strain>
    </source>
</reference>
<evidence type="ECO:0000256" key="7">
    <source>
        <dbReference type="SAM" id="MobiDB-lite"/>
    </source>
</evidence>
<comment type="caution">
    <text evidence="6">Lacks conserved residue(s) required for the propagation of feature annotation.</text>
</comment>
<evidence type="ECO:0000313" key="9">
    <source>
        <dbReference type="Proteomes" id="UP000324767"/>
    </source>
</evidence>
<proteinExistence type="inferred from homology"/>
<keyword evidence="5 6" id="KW-0472">Membrane</keyword>
<dbReference type="PANTHER" id="PTHR11660:SF57">
    <property type="entry name" value="SOLUTE CARRIER FAMILY 40 MEMBER"/>
    <property type="match status" value="1"/>
</dbReference>
<organism evidence="8 9">
    <name type="scientific">Lasallia pustulata</name>
    <dbReference type="NCBI Taxonomy" id="136370"/>
    <lineage>
        <taxon>Eukaryota</taxon>
        <taxon>Fungi</taxon>
        <taxon>Dikarya</taxon>
        <taxon>Ascomycota</taxon>
        <taxon>Pezizomycotina</taxon>
        <taxon>Lecanoromycetes</taxon>
        <taxon>OSLEUM clade</taxon>
        <taxon>Umbilicariomycetidae</taxon>
        <taxon>Umbilicariales</taxon>
        <taxon>Umbilicariaceae</taxon>
        <taxon>Lasallia</taxon>
    </lineage>
</organism>
<keyword evidence="2 6" id="KW-0813">Transport</keyword>
<name>A0A5M8PD61_9LECA</name>
<dbReference type="Proteomes" id="UP000324767">
    <property type="component" value="Unassembled WGS sequence"/>
</dbReference>
<evidence type="ECO:0000256" key="2">
    <source>
        <dbReference type="ARBA" id="ARBA00022448"/>
    </source>
</evidence>
<dbReference type="Pfam" id="PF06963">
    <property type="entry name" value="FPN1"/>
    <property type="match status" value="2"/>
</dbReference>
<evidence type="ECO:0000256" key="4">
    <source>
        <dbReference type="ARBA" id="ARBA00022989"/>
    </source>
</evidence>
<feature type="transmembrane region" description="Helical" evidence="6">
    <location>
        <begin position="108"/>
        <end position="132"/>
    </location>
</feature>
<feature type="transmembrane region" description="Helical" evidence="6">
    <location>
        <begin position="430"/>
        <end position="452"/>
    </location>
</feature>
<evidence type="ECO:0000256" key="5">
    <source>
        <dbReference type="ARBA" id="ARBA00023136"/>
    </source>
</evidence>
<evidence type="ECO:0000256" key="3">
    <source>
        <dbReference type="ARBA" id="ARBA00022692"/>
    </source>
</evidence>
<keyword evidence="6" id="KW-0406">Ion transport</keyword>
<evidence type="ECO:0000256" key="1">
    <source>
        <dbReference type="ARBA" id="ARBA00004141"/>
    </source>
</evidence>
<feature type="transmembrane region" description="Helical" evidence="6">
    <location>
        <begin position="472"/>
        <end position="492"/>
    </location>
</feature>
<feature type="transmembrane region" description="Helical" evidence="6">
    <location>
        <begin position="84"/>
        <end position="101"/>
    </location>
</feature>
<keyword evidence="3 6" id="KW-0812">Transmembrane</keyword>
<feature type="transmembrane region" description="Helical" evidence="6">
    <location>
        <begin position="306"/>
        <end position="327"/>
    </location>
</feature>
<comment type="similarity">
    <text evidence="6">Belongs to the ferroportin (FP) (TC 2.A.100) family. SLC40A subfamily.</text>
</comment>
<dbReference type="AlphaFoldDB" id="A0A5M8PD61"/>
<dbReference type="PANTHER" id="PTHR11660">
    <property type="entry name" value="SOLUTE CARRIER FAMILY 40 MEMBER"/>
    <property type="match status" value="1"/>
</dbReference>
<evidence type="ECO:0000313" key="8">
    <source>
        <dbReference type="EMBL" id="KAA6407221.1"/>
    </source>
</evidence>
<feature type="transmembrane region" description="Helical" evidence="6">
    <location>
        <begin position="513"/>
        <end position="536"/>
    </location>
</feature>
<feature type="transmembrane region" description="Helical" evidence="6">
    <location>
        <begin position="223"/>
        <end position="243"/>
    </location>
</feature>
<accession>A0A5M8PD61</accession>
<protein>
    <recommendedName>
        <fullName evidence="6">Solute carrier family 40 member</fullName>
    </recommendedName>
</protein>
<dbReference type="EMBL" id="VXIT01000019">
    <property type="protein sequence ID" value="KAA6407221.1"/>
    <property type="molecule type" value="Genomic_DNA"/>
</dbReference>
<feature type="transmembrane region" description="Helical" evidence="6">
    <location>
        <begin position="197"/>
        <end position="217"/>
    </location>
</feature>
<feature type="transmembrane region" description="Helical" evidence="6">
    <location>
        <begin position="542"/>
        <end position="562"/>
    </location>
</feature>
<feature type="region of interest" description="Disordered" evidence="7">
    <location>
        <begin position="1"/>
        <end position="32"/>
    </location>
</feature>
<dbReference type="GO" id="GO:0005381">
    <property type="term" value="F:iron ion transmembrane transporter activity"/>
    <property type="evidence" value="ECO:0007669"/>
    <property type="project" value="UniProtKB-UniRule"/>
</dbReference>
<sequence>MTQPRDAGEYQPVNSSPINLPSEELGENGTDQAHSDAVTRAQAWCLYLSHFLSMWNSRMYEFSAILFIQAAFPGNLTASSINGIAETVCVLLFSSALGRWVDRAPSRLHTLLLTISINRITVVASCLIWFLILSSQVATHKHILFAFVLLLGMTEKNSRMTNILSIERDWVPTLAASAFETSFDLTHLNTVMRRIDMVCKFLAPLAISTFIFAVAPVKVAVCIVAILSMLSFGIECCCVKLVWRQNPRLRVLKNSHLDLATSNQLIPCTSSEELSPRPRLPAPHLFLRITSEVKASIHSHMDGLRYFFNTSVWIPSLCVALLHASVLTWSATFITYLLNAGFSLGTVTVAKAIGSLFEIGSTFIFPWAVGAVSGAGTLSGSYGMGELYKTEAQDGLLARTTDGESSEVKYQDYEQQKPTTHNLNASVAQLGLWGICGLFLNLIPVMLSLFHFDSNIPIPDSSNPPLLLKEHLFPTIILITFLSFSLLGRWTYDLSTMQLTQTLVPASYRSSFGGTEMAIVSCVSLVHWVAAAIWHAQTDFKWLALGSFVAVGIGTAAYGWWLRDWEKGGGGFVNGSDEDMTVDDE</sequence>
<dbReference type="InterPro" id="IPR009716">
    <property type="entry name" value="Ferroportin-1"/>
</dbReference>
<evidence type="ECO:0000256" key="6">
    <source>
        <dbReference type="RuleBase" id="RU365065"/>
    </source>
</evidence>
<dbReference type="GO" id="GO:0016020">
    <property type="term" value="C:membrane"/>
    <property type="evidence" value="ECO:0007669"/>
    <property type="project" value="UniProtKB-SubCell"/>
</dbReference>
<comment type="function">
    <text evidence="6">May be involved in iron transport and iron homeostasis.</text>
</comment>